<keyword evidence="1" id="KW-0677">Repeat</keyword>
<feature type="non-terminal residue" evidence="7">
    <location>
        <position position="860"/>
    </location>
</feature>
<dbReference type="Gene3D" id="1.25.40.20">
    <property type="entry name" value="Ankyrin repeat-containing domain"/>
    <property type="match status" value="1"/>
</dbReference>
<dbReference type="Proteomes" id="UP000094285">
    <property type="component" value="Unassembled WGS sequence"/>
</dbReference>
<sequence length="860" mass="97761">FNEFPIMRRCKDDWVNATQILKCCNFPKAKRTKILEKGVQQGLHEKIQGGFGRFQGTWIPLPDAQKLAAEYGLAPEAAPVLYLDVTDPNLHIPEKLKASAKEPTPVKRKYTKKNKNQYIQNLQMFQLPNGKYASQHQLPPTFQQSEFIGTNGMNGSMQMPNGSINQVPNFTAHNQMVQNEFQNYQMQYRLQQQQQQQQLQQYPIQYGQPNGVQQPHLMGNFQHTKHTLSQSTNETNWSQDEISNNHQTRDSDTSLSSNEDPNSNKQIHGHRKDKLDVNRSPEGDDTYAAQLLKFFSDDNSDIPYFVHNPPYDFNINEPIDDEGHTPLHWAASIGNYQMIHLLLSKGASPLVVNNFGLNPLSKLISFNNCYEMKNFPKVLDDLELCLINTDINGRTPLHYLCQFAKVKSKYESLRYYLNVILNKLTSLSNQNSNKQIDLLKNVLDHQDVSGDTCLHLAAKAGSSKIVRTLLNYGARDDLENIHKETSKLLIMHYNLSADQSELQSTAQYQVLATPVQPNYGGRTIETPDTQRTTIQVDDMEEDDTNARVVKSQLETYIKSEDNKENIFMENSMTGIKNFESVSTPIQKSTPLNGSVISHQTPHEQLALITERTVESTPIREDRKSLENFSVQHAYKPKPPKLDEVGQIVEDELDDEADKVSKLPMIDLSSMITGMINSFSDSYEQEMKKLEADSKILTQKLKEKEEKNNESLASFQKVLGKSGIENFGSIDEGKELLENEVSHCKQQANSRRDLLLARMQNNNSSEVVALVQQEEEKIEAIDNDSDDDINMEEKLNHAVELTKLQIERNNLLEQLAHGVTNFGIDSKMYKYRKLISLSCGLKVEDIDSLIDGIEASLMETV</sequence>
<dbReference type="InterPro" id="IPR018004">
    <property type="entry name" value="KilA/APSES_HTH"/>
</dbReference>
<dbReference type="InterPro" id="IPR003163">
    <property type="entry name" value="Tscrpt_reg_HTH_APSES-type"/>
</dbReference>
<evidence type="ECO:0000256" key="4">
    <source>
        <dbReference type="SAM" id="Coils"/>
    </source>
</evidence>
<name>A0A1E4SCY0_9ASCO</name>
<evidence type="ECO:0000256" key="1">
    <source>
        <dbReference type="ARBA" id="ARBA00022737"/>
    </source>
</evidence>
<dbReference type="AlphaFoldDB" id="A0A1E4SCY0"/>
<dbReference type="SUPFAM" id="SSF54616">
    <property type="entry name" value="DNA-binding domain of Mlu1-box binding protein MBP1"/>
    <property type="match status" value="1"/>
</dbReference>
<dbReference type="STRING" id="984487.A0A1E4SCY0"/>
<dbReference type="GO" id="GO:0030907">
    <property type="term" value="C:MBF transcription complex"/>
    <property type="evidence" value="ECO:0007669"/>
    <property type="project" value="TreeGrafter"/>
</dbReference>
<evidence type="ECO:0000313" key="7">
    <source>
        <dbReference type="EMBL" id="ODV77377.1"/>
    </source>
</evidence>
<dbReference type="PROSITE" id="PS50297">
    <property type="entry name" value="ANK_REP_REGION"/>
    <property type="match status" value="2"/>
</dbReference>
<dbReference type="Pfam" id="PF04383">
    <property type="entry name" value="KilA-N"/>
    <property type="match status" value="1"/>
</dbReference>
<proteinExistence type="predicted"/>
<evidence type="ECO:0000256" key="2">
    <source>
        <dbReference type="ARBA" id="ARBA00023043"/>
    </source>
</evidence>
<dbReference type="GO" id="GO:0001228">
    <property type="term" value="F:DNA-binding transcription activator activity, RNA polymerase II-specific"/>
    <property type="evidence" value="ECO:0007669"/>
    <property type="project" value="UniProtKB-ARBA"/>
</dbReference>
<feature type="repeat" description="ANK" evidence="3">
    <location>
        <begin position="449"/>
        <end position="481"/>
    </location>
</feature>
<dbReference type="PANTHER" id="PTHR43828:SF7">
    <property type="entry name" value="REGULATORY PROTEIN SWI4"/>
    <property type="match status" value="1"/>
</dbReference>
<feature type="non-terminal residue" evidence="7">
    <location>
        <position position="1"/>
    </location>
</feature>
<dbReference type="GO" id="GO:0003677">
    <property type="term" value="F:DNA binding"/>
    <property type="evidence" value="ECO:0007669"/>
    <property type="project" value="InterPro"/>
</dbReference>
<dbReference type="SUPFAM" id="SSF48403">
    <property type="entry name" value="Ankyrin repeat"/>
    <property type="match status" value="1"/>
</dbReference>
<dbReference type="InterPro" id="IPR002110">
    <property type="entry name" value="Ankyrin_rpt"/>
</dbReference>
<gene>
    <name evidence="7" type="ORF">CANTADRAFT_33551</name>
</gene>
<keyword evidence="8" id="KW-1185">Reference proteome</keyword>
<feature type="compositionally biased region" description="Basic and acidic residues" evidence="5">
    <location>
        <begin position="273"/>
        <end position="282"/>
    </location>
</feature>
<keyword evidence="4" id="KW-0175">Coiled coil</keyword>
<feature type="repeat" description="ANK" evidence="3">
    <location>
        <begin position="322"/>
        <end position="354"/>
    </location>
</feature>
<dbReference type="RefSeq" id="XP_020062499.1">
    <property type="nucleotide sequence ID" value="XM_020208523.1"/>
</dbReference>
<feature type="coiled-coil region" evidence="4">
    <location>
        <begin position="679"/>
        <end position="706"/>
    </location>
</feature>
<accession>A0A1E4SCY0</accession>
<dbReference type="GeneID" id="30982660"/>
<dbReference type="PROSITE" id="PS50088">
    <property type="entry name" value="ANK_REPEAT"/>
    <property type="match status" value="2"/>
</dbReference>
<evidence type="ECO:0000313" key="8">
    <source>
        <dbReference type="Proteomes" id="UP000094285"/>
    </source>
</evidence>
<evidence type="ECO:0000259" key="6">
    <source>
        <dbReference type="PROSITE" id="PS51299"/>
    </source>
</evidence>
<dbReference type="Pfam" id="PF00023">
    <property type="entry name" value="Ank"/>
    <property type="match status" value="2"/>
</dbReference>
<dbReference type="GO" id="GO:0033309">
    <property type="term" value="C:SBF transcription complex"/>
    <property type="evidence" value="ECO:0007669"/>
    <property type="project" value="TreeGrafter"/>
</dbReference>
<evidence type="ECO:0000256" key="3">
    <source>
        <dbReference type="PROSITE-ProRule" id="PRU00023"/>
    </source>
</evidence>
<dbReference type="SMART" id="SM01252">
    <property type="entry name" value="KilA-N"/>
    <property type="match status" value="1"/>
</dbReference>
<dbReference type="InterPro" id="IPR036770">
    <property type="entry name" value="Ankyrin_rpt-contain_sf"/>
</dbReference>
<dbReference type="SMART" id="SM00248">
    <property type="entry name" value="ANK"/>
    <property type="match status" value="3"/>
</dbReference>
<evidence type="ECO:0000256" key="5">
    <source>
        <dbReference type="SAM" id="MobiDB-lite"/>
    </source>
</evidence>
<dbReference type="Gene3D" id="3.10.260.10">
    <property type="entry name" value="Transcription regulator HTH, APSES-type DNA-binding domain"/>
    <property type="match status" value="1"/>
</dbReference>
<dbReference type="InterPro" id="IPR051642">
    <property type="entry name" value="SWI6-like"/>
</dbReference>
<protein>
    <recommendedName>
        <fullName evidence="6">HTH APSES-type domain-containing protein</fullName>
    </recommendedName>
</protein>
<feature type="compositionally biased region" description="Polar residues" evidence="5">
    <location>
        <begin position="253"/>
        <end position="266"/>
    </location>
</feature>
<feature type="region of interest" description="Disordered" evidence="5">
    <location>
        <begin position="242"/>
        <end position="282"/>
    </location>
</feature>
<dbReference type="InterPro" id="IPR036887">
    <property type="entry name" value="HTH_APSES_sf"/>
</dbReference>
<organism evidence="7 8">
    <name type="scientific">Suhomyces tanzawaensis NRRL Y-17324</name>
    <dbReference type="NCBI Taxonomy" id="984487"/>
    <lineage>
        <taxon>Eukaryota</taxon>
        <taxon>Fungi</taxon>
        <taxon>Dikarya</taxon>
        <taxon>Ascomycota</taxon>
        <taxon>Saccharomycotina</taxon>
        <taxon>Pichiomycetes</taxon>
        <taxon>Debaryomycetaceae</taxon>
        <taxon>Suhomyces</taxon>
    </lineage>
</organism>
<keyword evidence="2 3" id="KW-0040">ANK repeat</keyword>
<dbReference type="EMBL" id="KV453915">
    <property type="protein sequence ID" value="ODV77377.1"/>
    <property type="molecule type" value="Genomic_DNA"/>
</dbReference>
<feature type="domain" description="HTH APSES-type" evidence="6">
    <location>
        <begin position="1"/>
        <end position="93"/>
    </location>
</feature>
<dbReference type="PROSITE" id="PS51299">
    <property type="entry name" value="HTH_APSES"/>
    <property type="match status" value="1"/>
</dbReference>
<dbReference type="OrthoDB" id="6718656at2759"/>
<dbReference type="PANTHER" id="PTHR43828">
    <property type="entry name" value="ASPARAGINASE"/>
    <property type="match status" value="1"/>
</dbReference>
<reference evidence="8" key="1">
    <citation type="submission" date="2016-05" db="EMBL/GenBank/DDBJ databases">
        <title>Comparative genomics of biotechnologically important yeasts.</title>
        <authorList>
            <consortium name="DOE Joint Genome Institute"/>
            <person name="Riley R."/>
            <person name="Haridas S."/>
            <person name="Wolfe K.H."/>
            <person name="Lopes M.R."/>
            <person name="Hittinger C.T."/>
            <person name="Goker M."/>
            <person name="Salamov A."/>
            <person name="Wisecaver J."/>
            <person name="Long T.M."/>
            <person name="Aerts A.L."/>
            <person name="Barry K."/>
            <person name="Choi C."/>
            <person name="Clum A."/>
            <person name="Coughlan A.Y."/>
            <person name="Deshpande S."/>
            <person name="Douglass A.P."/>
            <person name="Hanson S.J."/>
            <person name="Klenk H.-P."/>
            <person name="Labutti K."/>
            <person name="Lapidus A."/>
            <person name="Lindquist E."/>
            <person name="Lipzen A."/>
            <person name="Meier-Kolthoff J.P."/>
            <person name="Ohm R.A."/>
            <person name="Otillar R.P."/>
            <person name="Pangilinan J."/>
            <person name="Peng Y."/>
            <person name="Rokas A."/>
            <person name="Rosa C.A."/>
            <person name="Scheuner C."/>
            <person name="Sibirny A.A."/>
            <person name="Slot J.C."/>
            <person name="Stielow J.B."/>
            <person name="Sun H."/>
            <person name="Kurtzman C.P."/>
            <person name="Blackwell M."/>
            <person name="Grigoriev I.V."/>
            <person name="Jeffries T.W."/>
        </authorList>
    </citation>
    <scope>NUCLEOTIDE SEQUENCE [LARGE SCALE GENOMIC DNA]</scope>
    <source>
        <strain evidence="8">NRRL Y-17324</strain>
    </source>
</reference>